<feature type="domain" description="Response regulatory" evidence="8">
    <location>
        <begin position="4"/>
        <end position="118"/>
    </location>
</feature>
<dbReference type="InterPro" id="IPR011006">
    <property type="entry name" value="CheY-like_superfamily"/>
</dbReference>
<feature type="domain" description="OmpR/PhoB-type" evidence="9">
    <location>
        <begin position="128"/>
        <end position="226"/>
    </location>
</feature>
<dbReference type="InterPro" id="IPR039420">
    <property type="entry name" value="WalR-like"/>
</dbReference>
<dbReference type="Pfam" id="PF00486">
    <property type="entry name" value="Trans_reg_C"/>
    <property type="match status" value="1"/>
</dbReference>
<keyword evidence="4 7" id="KW-0238">DNA-binding</keyword>
<feature type="DNA-binding region" description="OmpR/PhoB-type" evidence="7">
    <location>
        <begin position="128"/>
        <end position="226"/>
    </location>
</feature>
<evidence type="ECO:0000313" key="11">
    <source>
        <dbReference type="Proteomes" id="UP001064933"/>
    </source>
</evidence>
<dbReference type="Gene3D" id="1.10.10.10">
    <property type="entry name" value="Winged helix-like DNA-binding domain superfamily/Winged helix DNA-binding domain"/>
    <property type="match status" value="1"/>
</dbReference>
<dbReference type="SUPFAM" id="SSF52172">
    <property type="entry name" value="CheY-like"/>
    <property type="match status" value="1"/>
</dbReference>
<dbReference type="InterPro" id="IPR001789">
    <property type="entry name" value="Sig_transdc_resp-reg_receiver"/>
</dbReference>
<reference evidence="10" key="1">
    <citation type="submission" date="2022-10" db="EMBL/GenBank/DDBJ databases">
        <title>Characterization and whole genome sequencing of a new Roseateles species, isolated from fresh water.</title>
        <authorList>
            <person name="Guliayeva D.Y."/>
            <person name="Akhremchuk A.E."/>
            <person name="Sikolenko M.A."/>
            <person name="Valentovich L.N."/>
            <person name="Sidarenka A.V."/>
        </authorList>
    </citation>
    <scope>NUCLEOTIDE SEQUENCE</scope>
    <source>
        <strain evidence="10">BIM B-1768</strain>
    </source>
</reference>
<dbReference type="PANTHER" id="PTHR48111:SF22">
    <property type="entry name" value="REGULATOR OF RPOS"/>
    <property type="match status" value="1"/>
</dbReference>
<gene>
    <name evidence="10" type="ORF">N4261_04420</name>
</gene>
<name>A0ABY6B6K9_9BURK</name>
<organism evidence="10 11">
    <name type="scientific">Roseateles amylovorans</name>
    <dbReference type="NCBI Taxonomy" id="2978473"/>
    <lineage>
        <taxon>Bacteria</taxon>
        <taxon>Pseudomonadati</taxon>
        <taxon>Pseudomonadota</taxon>
        <taxon>Betaproteobacteria</taxon>
        <taxon>Burkholderiales</taxon>
        <taxon>Sphaerotilaceae</taxon>
        <taxon>Roseateles</taxon>
    </lineage>
</organism>
<keyword evidence="3" id="KW-0805">Transcription regulation</keyword>
<evidence type="ECO:0000259" key="9">
    <source>
        <dbReference type="PROSITE" id="PS51755"/>
    </source>
</evidence>
<proteinExistence type="predicted"/>
<protein>
    <submittedName>
        <fullName evidence="10">Response regulator transcription factor</fullName>
    </submittedName>
</protein>
<dbReference type="EMBL" id="CP104562">
    <property type="protein sequence ID" value="UXH79189.1"/>
    <property type="molecule type" value="Genomic_DNA"/>
</dbReference>
<dbReference type="Proteomes" id="UP001064933">
    <property type="component" value="Chromosome"/>
</dbReference>
<evidence type="ECO:0000256" key="3">
    <source>
        <dbReference type="ARBA" id="ARBA00023015"/>
    </source>
</evidence>
<keyword evidence="5" id="KW-0804">Transcription</keyword>
<feature type="modified residue" description="4-aspartylphosphate" evidence="6">
    <location>
        <position position="53"/>
    </location>
</feature>
<dbReference type="Gene3D" id="3.40.50.2300">
    <property type="match status" value="1"/>
</dbReference>
<evidence type="ECO:0000259" key="8">
    <source>
        <dbReference type="PROSITE" id="PS50110"/>
    </source>
</evidence>
<evidence type="ECO:0000256" key="6">
    <source>
        <dbReference type="PROSITE-ProRule" id="PRU00169"/>
    </source>
</evidence>
<dbReference type="InterPro" id="IPR036388">
    <property type="entry name" value="WH-like_DNA-bd_sf"/>
</dbReference>
<evidence type="ECO:0000256" key="5">
    <source>
        <dbReference type="ARBA" id="ARBA00023163"/>
    </source>
</evidence>
<dbReference type="RefSeq" id="WP_261759009.1">
    <property type="nucleotide sequence ID" value="NZ_CP104562.2"/>
</dbReference>
<dbReference type="SMART" id="SM00862">
    <property type="entry name" value="Trans_reg_C"/>
    <property type="match status" value="1"/>
</dbReference>
<evidence type="ECO:0000256" key="4">
    <source>
        <dbReference type="ARBA" id="ARBA00023125"/>
    </source>
</evidence>
<dbReference type="PROSITE" id="PS50110">
    <property type="entry name" value="RESPONSE_REGULATORY"/>
    <property type="match status" value="1"/>
</dbReference>
<dbReference type="PANTHER" id="PTHR48111">
    <property type="entry name" value="REGULATOR OF RPOS"/>
    <property type="match status" value="1"/>
</dbReference>
<evidence type="ECO:0000256" key="2">
    <source>
        <dbReference type="ARBA" id="ARBA00023012"/>
    </source>
</evidence>
<dbReference type="Gene3D" id="6.10.250.690">
    <property type="match status" value="1"/>
</dbReference>
<dbReference type="InterPro" id="IPR001867">
    <property type="entry name" value="OmpR/PhoB-type_DNA-bd"/>
</dbReference>
<accession>A0ABY6B6K9</accession>
<evidence type="ECO:0000256" key="1">
    <source>
        <dbReference type="ARBA" id="ARBA00022553"/>
    </source>
</evidence>
<evidence type="ECO:0000313" key="10">
    <source>
        <dbReference type="EMBL" id="UXH79189.1"/>
    </source>
</evidence>
<sequence>MNRHLLIIEDDPRVADFLSRGLKAEGYTVEVARTGPQGLELARDERVSLVILDLMLPGLNGLDLCQTLRAEGGQVPILMLTAMSTTEDKVKGLRLGADDYLTKPFDFEELLARITALLRRGREQRAVATTLQVADLVLDRERMQVWRADAPLTLTAKELAFLELLMSAPGRLFSRERILANVWGVHVDPLTNIVDVYVRRLRAKIDDGHPLPLLKTVRGLGYRLDDSPV</sequence>
<dbReference type="SMART" id="SM00448">
    <property type="entry name" value="REC"/>
    <property type="match status" value="1"/>
</dbReference>
<keyword evidence="2" id="KW-0902">Two-component regulatory system</keyword>
<keyword evidence="1 6" id="KW-0597">Phosphoprotein</keyword>
<evidence type="ECO:0000256" key="7">
    <source>
        <dbReference type="PROSITE-ProRule" id="PRU01091"/>
    </source>
</evidence>
<dbReference type="CDD" id="cd00383">
    <property type="entry name" value="trans_reg_C"/>
    <property type="match status" value="1"/>
</dbReference>
<dbReference type="Pfam" id="PF00072">
    <property type="entry name" value="Response_reg"/>
    <property type="match status" value="1"/>
</dbReference>
<keyword evidence="11" id="KW-1185">Reference proteome</keyword>
<dbReference type="PROSITE" id="PS51755">
    <property type="entry name" value="OMPR_PHOB"/>
    <property type="match status" value="1"/>
</dbReference>
<dbReference type="CDD" id="cd17574">
    <property type="entry name" value="REC_OmpR"/>
    <property type="match status" value="1"/>
</dbReference>